<feature type="region of interest" description="Disordered" evidence="1">
    <location>
        <begin position="123"/>
        <end position="152"/>
    </location>
</feature>
<keyword evidence="3" id="KW-1185">Reference proteome</keyword>
<evidence type="ECO:0000313" key="2">
    <source>
        <dbReference type="EMBL" id="GIX63721.1"/>
    </source>
</evidence>
<protein>
    <submittedName>
        <fullName evidence="2">ATP-dependent DNA helicase PIF1</fullName>
    </submittedName>
</protein>
<keyword evidence="2" id="KW-0067">ATP-binding</keyword>
<feature type="region of interest" description="Disordered" evidence="1">
    <location>
        <begin position="344"/>
        <end position="392"/>
    </location>
</feature>
<comment type="caution">
    <text evidence="2">The sequence shown here is derived from an EMBL/GenBank/DDBJ whole genome shotgun (WGS) entry which is preliminary data.</text>
</comment>
<organism evidence="2 3">
    <name type="scientific">Babesia caballi</name>
    <dbReference type="NCBI Taxonomy" id="5871"/>
    <lineage>
        <taxon>Eukaryota</taxon>
        <taxon>Sar</taxon>
        <taxon>Alveolata</taxon>
        <taxon>Apicomplexa</taxon>
        <taxon>Aconoidasida</taxon>
        <taxon>Piroplasmida</taxon>
        <taxon>Babesiidae</taxon>
        <taxon>Babesia</taxon>
    </lineage>
</organism>
<feature type="region of interest" description="Disordered" evidence="1">
    <location>
        <begin position="778"/>
        <end position="801"/>
    </location>
</feature>
<keyword evidence="2" id="KW-0347">Helicase</keyword>
<evidence type="ECO:0000313" key="3">
    <source>
        <dbReference type="Proteomes" id="UP001497744"/>
    </source>
</evidence>
<dbReference type="GO" id="GO:0004386">
    <property type="term" value="F:helicase activity"/>
    <property type="evidence" value="ECO:0007669"/>
    <property type="project" value="UniProtKB-KW"/>
</dbReference>
<dbReference type="AlphaFoldDB" id="A0AAV4LU72"/>
<name>A0AAV4LU72_BABCB</name>
<keyword evidence="2" id="KW-0547">Nucleotide-binding</keyword>
<evidence type="ECO:0000256" key="1">
    <source>
        <dbReference type="SAM" id="MobiDB-lite"/>
    </source>
</evidence>
<reference evidence="2 3" key="1">
    <citation type="submission" date="2021-06" db="EMBL/GenBank/DDBJ databases">
        <title>Genome sequence of Babesia caballi.</title>
        <authorList>
            <person name="Yamagishi J."/>
            <person name="Kidaka T."/>
            <person name="Ochi A."/>
        </authorList>
    </citation>
    <scope>NUCLEOTIDE SEQUENCE [LARGE SCALE GENOMIC DNA]</scope>
    <source>
        <strain evidence="2">USDA-D6B2</strain>
    </source>
</reference>
<proteinExistence type="predicted"/>
<accession>A0AAV4LU72</accession>
<keyword evidence="2" id="KW-0378">Hydrolase</keyword>
<dbReference type="Proteomes" id="UP001497744">
    <property type="component" value="Unassembled WGS sequence"/>
</dbReference>
<dbReference type="RefSeq" id="XP_067715790.1">
    <property type="nucleotide sequence ID" value="XM_067859689.1"/>
</dbReference>
<gene>
    <name evidence="2" type="ORF">BcabD6B2_31560</name>
</gene>
<feature type="region of interest" description="Disordered" evidence="1">
    <location>
        <begin position="261"/>
        <end position="307"/>
    </location>
</feature>
<dbReference type="GeneID" id="94195202"/>
<feature type="compositionally biased region" description="Low complexity" evidence="1">
    <location>
        <begin position="136"/>
        <end position="146"/>
    </location>
</feature>
<sequence>MVASTVLPLLYEFLVAESRYEVRGSEYRARLRTLFEEMLSAQLHFPPFALGSWRQVSFKLLEDVVNSVGFADCEDVRTFALAASPSIRQYAYPEIPAFCDLDARFLKSWRHFFGIPEKRDRTGTGARARRARVEEVSAGSPTSSASSEEESSSDSDFLSLCEHMDVLITVDDILCPRMPLDDRDLPASLSACPPSGDPGAVKDPSLLRWRRQLPIYMDSSYKIDHGSIVFGVLSDSHLSYEWSCNSAYDGYESMLRQLASSCPTPRGSHTPKYQHSCDGSARVSHGQHAASDFRGEGGPPADPAAIPAPRRNLMEVDNTTSIGTGLATEAAGNCPRDQVVKEAVTNDMDEDEGTFDEDDYDDEDYVDEGGSDDESEETEVTASEEECGPEDGLAPYDPKFIYGNYYCALPRGHPRSLGTLEDMKPSIAGERSSAEYNTFTPVAMSVTSTVVVGPDGIPQVTCVGTLGERDQSYNHPRLKKYQNGQVTLQNRVKEATSSIFAIKNAVSADCTACSGWSLNNGISVTFCEFCEERLLEDYDPSVLTRLFDLRSFLISDLYPSIGYRFIGSEGEDRNSGRACTTHVTVRALYEAGGVYPRAAQRDGRYMPNTTDIPIGPLRELTSIVLTNAELCAYTDTNSRILPLCFERRQRRMRSFNEYLELLCRLHETKKAHRHYSVIETEFNQVFAKGMLPFMSDGVDTRRQYFDEVTSSLLCRLPLDAGLLKSLFLRRGVYKNRAGGSRTSTLLALTDPGGGRGRGSGGSRTYRWHVMALKYWNRKSSSADQSPKQPAAKSPPPRSRPASYMEFATSLGALDYFPKALVEKLKDTGRLLIGFPTSLQMHVADVPDAVFDPLLYSRCGMGLGFTMPTLVQNLSVLSLYMELWDHPEGRNKRRAREGTVGKPVQ</sequence>
<dbReference type="EMBL" id="BPLF01000002">
    <property type="protein sequence ID" value="GIX63721.1"/>
    <property type="molecule type" value="Genomic_DNA"/>
</dbReference>
<feature type="compositionally biased region" description="Acidic residues" evidence="1">
    <location>
        <begin position="347"/>
        <end position="389"/>
    </location>
</feature>